<protein>
    <submittedName>
        <fullName evidence="2">YchJ family protein</fullName>
    </submittedName>
</protein>
<dbReference type="NCBIfam" id="NF002449">
    <property type="entry name" value="PRK01617.1"/>
    <property type="match status" value="1"/>
</dbReference>
<feature type="domain" description="YchJ-like middle NTF2-like" evidence="1">
    <location>
        <begin position="28"/>
        <end position="125"/>
    </location>
</feature>
<keyword evidence="3" id="KW-1185">Reference proteome</keyword>
<dbReference type="SUPFAM" id="SSF54427">
    <property type="entry name" value="NTF2-like"/>
    <property type="match status" value="1"/>
</dbReference>
<dbReference type="Gene3D" id="3.10.450.50">
    <property type="match status" value="1"/>
</dbReference>
<comment type="caution">
    <text evidence="2">The sequence shown here is derived from an EMBL/GenBank/DDBJ whole genome shotgun (WGS) entry which is preliminary data.</text>
</comment>
<dbReference type="Proteomes" id="UP001155586">
    <property type="component" value="Unassembled WGS sequence"/>
</dbReference>
<proteinExistence type="predicted"/>
<dbReference type="RefSeq" id="WP_265688775.1">
    <property type="nucleotide sequence ID" value="NZ_JAKRRX010000131.1"/>
</dbReference>
<gene>
    <name evidence="2" type="ORF">MD483_17735</name>
</gene>
<organism evidence="2 3">
    <name type="scientific">Vibrio paucivorans</name>
    <dbReference type="NCBI Taxonomy" id="2829489"/>
    <lineage>
        <taxon>Bacteria</taxon>
        <taxon>Pseudomonadati</taxon>
        <taxon>Pseudomonadota</taxon>
        <taxon>Gammaproteobacteria</taxon>
        <taxon>Vibrionales</taxon>
        <taxon>Vibrionaceae</taxon>
        <taxon>Vibrio</taxon>
    </lineage>
</organism>
<dbReference type="Pfam" id="PF02810">
    <property type="entry name" value="SEC-C"/>
    <property type="match status" value="1"/>
</dbReference>
<evidence type="ECO:0000259" key="1">
    <source>
        <dbReference type="Pfam" id="PF17775"/>
    </source>
</evidence>
<dbReference type="InterPro" id="IPR004027">
    <property type="entry name" value="SEC_C_motif"/>
</dbReference>
<dbReference type="PANTHER" id="PTHR33747">
    <property type="entry name" value="UPF0225 PROTEIN SCO1677"/>
    <property type="match status" value="1"/>
</dbReference>
<dbReference type="SUPFAM" id="SSF103642">
    <property type="entry name" value="Sec-C motif"/>
    <property type="match status" value="1"/>
</dbReference>
<name>A0A9X3CHU9_9VIBR</name>
<evidence type="ECO:0000313" key="3">
    <source>
        <dbReference type="Proteomes" id="UP001155586"/>
    </source>
</evidence>
<dbReference type="InterPro" id="IPR048469">
    <property type="entry name" value="YchJ-like_M"/>
</dbReference>
<dbReference type="EMBL" id="JAKRRX010000131">
    <property type="protein sequence ID" value="MCW8335654.1"/>
    <property type="molecule type" value="Genomic_DNA"/>
</dbReference>
<dbReference type="NCBIfam" id="NF002592">
    <property type="entry name" value="PRK02250.1"/>
    <property type="match status" value="1"/>
</dbReference>
<dbReference type="AlphaFoldDB" id="A0A9X3CHU9"/>
<dbReference type="InterPro" id="IPR032710">
    <property type="entry name" value="NTF2-like_dom_sf"/>
</dbReference>
<reference evidence="2" key="1">
    <citation type="submission" date="2022-02" db="EMBL/GenBank/DDBJ databases">
        <title>Vibrio sp. nov., a new bacterium isolated from Bohai sea, China.</title>
        <authorList>
            <person name="Yuan Y."/>
        </authorList>
    </citation>
    <scope>NUCLEOTIDE SEQUENCE</scope>
    <source>
        <strain evidence="2">DBSS07</strain>
    </source>
</reference>
<accession>A0A9X3CHU9</accession>
<evidence type="ECO:0000313" key="2">
    <source>
        <dbReference type="EMBL" id="MCW8335654.1"/>
    </source>
</evidence>
<dbReference type="PANTHER" id="PTHR33747:SF1">
    <property type="entry name" value="ADENYLATE CYCLASE-ASSOCIATED CAP C-TERMINAL DOMAIN-CONTAINING PROTEIN"/>
    <property type="match status" value="1"/>
</dbReference>
<dbReference type="Pfam" id="PF17775">
    <property type="entry name" value="YchJ_M-like"/>
    <property type="match status" value="1"/>
</dbReference>
<sequence>MNKCACNSGKNYQDCCQPIHNNHENAATPERLMRSRYCAHVHGLVDFVVATYHPSCHAEEQKDDIAQSINSDWKGLEVTSVAPGSHSDEGYVTFKAYFTDAGKEYCLEERSRFVKENGLWFYIDGTFPEEQPPQPDVRLQQPVSSLKVGRNDPCICGSGKKFKKCCG</sequence>